<dbReference type="RefSeq" id="WP_184329071.1">
    <property type="nucleotide sequence ID" value="NZ_JACHHZ010000001.1"/>
</dbReference>
<comment type="caution">
    <text evidence="1">The sequence shown here is derived from an EMBL/GenBank/DDBJ whole genome shotgun (WGS) entry which is preliminary data.</text>
</comment>
<evidence type="ECO:0000313" key="1">
    <source>
        <dbReference type="EMBL" id="MBB6091259.1"/>
    </source>
</evidence>
<gene>
    <name evidence="1" type="ORF">HNQ60_000105</name>
</gene>
<organism evidence="1 2">
    <name type="scientific">Povalibacter uvarum</name>
    <dbReference type="NCBI Taxonomy" id="732238"/>
    <lineage>
        <taxon>Bacteria</taxon>
        <taxon>Pseudomonadati</taxon>
        <taxon>Pseudomonadota</taxon>
        <taxon>Gammaproteobacteria</taxon>
        <taxon>Steroidobacterales</taxon>
        <taxon>Steroidobacteraceae</taxon>
        <taxon>Povalibacter</taxon>
    </lineage>
</organism>
<dbReference type="EMBL" id="JACHHZ010000001">
    <property type="protein sequence ID" value="MBB6091259.1"/>
    <property type="molecule type" value="Genomic_DNA"/>
</dbReference>
<dbReference type="AlphaFoldDB" id="A0A841HFN7"/>
<sequence>MSSTQLAERLSSLAHGIAGFISGYLQDRDDFGMRSFYGEAFSLALLQRTGLLTSDTEAKLLRAFDAKDRTHWQYHWEFNHYGMLEAGRLRAPLEFRNTPATNWTLLRANVRVRADEDGVRGSEEAEEKIERMQCESGLILDDRGVRSFQYHCFSAAMLFELHRETGRERFLQAFLAAVSFIRNFILPNGDALYVGRGQQQSFGYASLAYILAAAYSKTGDATILGDLQRVIAYVCSFVRADGSLPLVMRAGDEPLPHPDAPHRDQRYPGWYAYNNYFDYLPFAGVFLAKAAAVLNEAPAGRAVESEPKSYRDRDFLKIVSGTTIAVLGRTGGYWTNDLPVPYVYRGDRVRTSCYGGEQFGGGIYTTGGIPLPISRGGRSLRWRSWSCFLGNRLIVIAPLGVLIRRFSIHDGRVEIDNQLFSPFKLRDRYLLSDDVRVAHSEYPLVAAGTEYCASGPLRAVESNRVGRIVLEFP</sequence>
<reference evidence="1 2" key="1">
    <citation type="submission" date="2020-08" db="EMBL/GenBank/DDBJ databases">
        <title>Genomic Encyclopedia of Type Strains, Phase IV (KMG-IV): sequencing the most valuable type-strain genomes for metagenomic binning, comparative biology and taxonomic classification.</title>
        <authorList>
            <person name="Goeker M."/>
        </authorList>
    </citation>
    <scope>NUCLEOTIDE SEQUENCE [LARGE SCALE GENOMIC DNA]</scope>
    <source>
        <strain evidence="1 2">DSM 26723</strain>
    </source>
</reference>
<dbReference type="SUPFAM" id="SSF48208">
    <property type="entry name" value="Six-hairpin glycosidases"/>
    <property type="match status" value="1"/>
</dbReference>
<dbReference type="InterPro" id="IPR008928">
    <property type="entry name" value="6-hairpin_glycosidase_sf"/>
</dbReference>
<protein>
    <submittedName>
        <fullName evidence="1">Uncharacterized protein</fullName>
    </submittedName>
</protein>
<keyword evidence="2" id="KW-1185">Reference proteome</keyword>
<dbReference type="Proteomes" id="UP000588068">
    <property type="component" value="Unassembled WGS sequence"/>
</dbReference>
<accession>A0A841HFN7</accession>
<name>A0A841HFN7_9GAMM</name>
<evidence type="ECO:0000313" key="2">
    <source>
        <dbReference type="Proteomes" id="UP000588068"/>
    </source>
</evidence>
<dbReference type="GO" id="GO:0005975">
    <property type="term" value="P:carbohydrate metabolic process"/>
    <property type="evidence" value="ECO:0007669"/>
    <property type="project" value="InterPro"/>
</dbReference>
<proteinExistence type="predicted"/>